<evidence type="ECO:0000256" key="1">
    <source>
        <dbReference type="ARBA" id="ARBA00022598"/>
    </source>
</evidence>
<keyword evidence="1" id="KW-0436">Ligase</keyword>
<comment type="caution">
    <text evidence="7">The sequence shown here is derived from an EMBL/GenBank/DDBJ whole genome shotgun (WGS) entry which is preliminary data.</text>
</comment>
<evidence type="ECO:0000256" key="3">
    <source>
        <dbReference type="ARBA" id="ARBA00022840"/>
    </source>
</evidence>
<keyword evidence="5" id="KW-0030">Aminoacyl-tRNA synthetase</keyword>
<evidence type="ECO:0000256" key="2">
    <source>
        <dbReference type="ARBA" id="ARBA00022741"/>
    </source>
</evidence>
<dbReference type="GO" id="GO:0005524">
    <property type="term" value="F:ATP binding"/>
    <property type="evidence" value="ECO:0007669"/>
    <property type="project" value="UniProtKB-KW"/>
</dbReference>
<dbReference type="Pfam" id="PF09334">
    <property type="entry name" value="tRNA-synt_1g"/>
    <property type="match status" value="1"/>
</dbReference>
<dbReference type="EMBL" id="BARS01005879">
    <property type="protein sequence ID" value="GAF80072.1"/>
    <property type="molecule type" value="Genomic_DNA"/>
</dbReference>
<evidence type="ECO:0000256" key="5">
    <source>
        <dbReference type="ARBA" id="ARBA00023146"/>
    </source>
</evidence>
<protein>
    <recommendedName>
        <fullName evidence="6">Methionyl/Leucyl tRNA synthetase domain-containing protein</fullName>
    </recommendedName>
</protein>
<dbReference type="Gene3D" id="3.40.50.620">
    <property type="entry name" value="HUPs"/>
    <property type="match status" value="1"/>
</dbReference>
<feature type="domain" description="Methionyl/Leucyl tRNA synthetase" evidence="6">
    <location>
        <begin position="6"/>
        <end position="74"/>
    </location>
</feature>
<keyword evidence="3" id="KW-0067">ATP-binding</keyword>
<evidence type="ECO:0000259" key="6">
    <source>
        <dbReference type="Pfam" id="PF09334"/>
    </source>
</evidence>
<dbReference type="GO" id="GO:0005829">
    <property type="term" value="C:cytosol"/>
    <property type="evidence" value="ECO:0007669"/>
    <property type="project" value="TreeGrafter"/>
</dbReference>
<gene>
    <name evidence="7" type="ORF">S01H1_11529</name>
</gene>
<dbReference type="PANTHER" id="PTHR45765:SF1">
    <property type="entry name" value="METHIONINE--TRNA LIGASE, CYTOPLASMIC"/>
    <property type="match status" value="1"/>
</dbReference>
<sequence>MKSERILVTSALIYANGPVHIGHMVEYIQTDIWVRFMKLAGHNVVYCGADDTHGTPIEINAAKQGVTPEEFIEHW</sequence>
<dbReference type="PANTHER" id="PTHR45765">
    <property type="entry name" value="METHIONINE--TRNA LIGASE"/>
    <property type="match status" value="1"/>
</dbReference>
<dbReference type="AlphaFoldDB" id="X0SVY5"/>
<dbReference type="InterPro" id="IPR014729">
    <property type="entry name" value="Rossmann-like_a/b/a_fold"/>
</dbReference>
<dbReference type="InterPro" id="IPR015413">
    <property type="entry name" value="Methionyl/Leucyl_tRNA_Synth"/>
</dbReference>
<reference evidence="7" key="1">
    <citation type="journal article" date="2014" name="Front. Microbiol.">
        <title>High frequency of phylogenetically diverse reductive dehalogenase-homologous genes in deep subseafloor sedimentary metagenomes.</title>
        <authorList>
            <person name="Kawai M."/>
            <person name="Futagami T."/>
            <person name="Toyoda A."/>
            <person name="Takaki Y."/>
            <person name="Nishi S."/>
            <person name="Hori S."/>
            <person name="Arai W."/>
            <person name="Tsubouchi T."/>
            <person name="Morono Y."/>
            <person name="Uchiyama I."/>
            <person name="Ito T."/>
            <person name="Fujiyama A."/>
            <person name="Inagaki F."/>
            <person name="Takami H."/>
        </authorList>
    </citation>
    <scope>NUCLEOTIDE SEQUENCE</scope>
    <source>
        <strain evidence="7">Expedition CK06-06</strain>
    </source>
</reference>
<keyword evidence="4" id="KW-0648">Protein biosynthesis</keyword>
<keyword evidence="2" id="KW-0547">Nucleotide-binding</keyword>
<accession>X0SVY5</accession>
<evidence type="ECO:0000256" key="4">
    <source>
        <dbReference type="ARBA" id="ARBA00022917"/>
    </source>
</evidence>
<name>X0SVY5_9ZZZZ</name>
<evidence type="ECO:0000313" key="7">
    <source>
        <dbReference type="EMBL" id="GAF80072.1"/>
    </source>
</evidence>
<proteinExistence type="predicted"/>
<dbReference type="InterPro" id="IPR023458">
    <property type="entry name" value="Met-tRNA_ligase_1"/>
</dbReference>
<dbReference type="GO" id="GO:0004825">
    <property type="term" value="F:methionine-tRNA ligase activity"/>
    <property type="evidence" value="ECO:0007669"/>
    <property type="project" value="InterPro"/>
</dbReference>
<feature type="non-terminal residue" evidence="7">
    <location>
        <position position="75"/>
    </location>
</feature>
<organism evidence="7">
    <name type="scientific">marine sediment metagenome</name>
    <dbReference type="NCBI Taxonomy" id="412755"/>
    <lineage>
        <taxon>unclassified sequences</taxon>
        <taxon>metagenomes</taxon>
        <taxon>ecological metagenomes</taxon>
    </lineage>
</organism>
<dbReference type="SUPFAM" id="SSF52374">
    <property type="entry name" value="Nucleotidylyl transferase"/>
    <property type="match status" value="1"/>
</dbReference>
<dbReference type="GO" id="GO:0006431">
    <property type="term" value="P:methionyl-tRNA aminoacylation"/>
    <property type="evidence" value="ECO:0007669"/>
    <property type="project" value="TreeGrafter"/>
</dbReference>